<dbReference type="KEGG" id="acan:ACA1_298810"/>
<sequence length="317" mass="34402">MEHMGTQHNALWPRVEALLKCAHELATSAEDSTTEAPPASLRGEVDLNSLSRERLEAFLHERGVAAPPGYSLGDLVTLAKQAKFFMKKPTAAKPLPASPSCGFTLAKRPSSISGAGEGVFIQGKASRGTVVAFYPGCVYAESDLPLVYPHIYTDNDYLAFRSDKMLIDASSKGSSRQAFLAAWSRDHPRQQPPSGDKIDFAEVFANSYAVGHLVNHPPADRRPNVVSLPFDFLAADLDAHDHLRRHIPNVYFLPRRHEGDAGADGVVMSGMVIVAADDLEDGAELLMDYHYGMRGADVPSWYRPAAGLPVHPSVASE</sequence>
<organism evidence="1 2">
    <name type="scientific">Acanthamoeba castellanii (strain ATCC 30010 / Neff)</name>
    <dbReference type="NCBI Taxonomy" id="1257118"/>
    <lineage>
        <taxon>Eukaryota</taxon>
        <taxon>Amoebozoa</taxon>
        <taxon>Discosea</taxon>
        <taxon>Longamoebia</taxon>
        <taxon>Centramoebida</taxon>
        <taxon>Acanthamoebidae</taxon>
        <taxon>Acanthamoeba</taxon>
    </lineage>
</organism>
<keyword evidence="2" id="KW-1185">Reference proteome</keyword>
<dbReference type="OrthoDB" id="442460at2759"/>
<evidence type="ECO:0000313" key="2">
    <source>
        <dbReference type="Proteomes" id="UP000011083"/>
    </source>
</evidence>
<dbReference type="EMBL" id="KB007949">
    <property type="protein sequence ID" value="ELR18638.1"/>
    <property type="molecule type" value="Genomic_DNA"/>
</dbReference>
<dbReference type="InterPro" id="IPR046341">
    <property type="entry name" value="SET_dom_sf"/>
</dbReference>
<dbReference type="InterPro" id="IPR040415">
    <property type="entry name" value="SETD9"/>
</dbReference>
<gene>
    <name evidence="1" type="ORF">ACA1_298810</name>
</gene>
<dbReference type="VEuPathDB" id="AmoebaDB:ACA1_298810"/>
<dbReference type="GeneID" id="14919430"/>
<dbReference type="CDD" id="cd10537">
    <property type="entry name" value="SET_SETD9"/>
    <property type="match status" value="1"/>
</dbReference>
<name>L8H1K7_ACACF</name>
<dbReference type="AlphaFoldDB" id="L8H1K7"/>
<dbReference type="Gene3D" id="2.170.270.10">
    <property type="entry name" value="SET domain"/>
    <property type="match status" value="1"/>
</dbReference>
<dbReference type="SUPFAM" id="SSF82199">
    <property type="entry name" value="SET domain"/>
    <property type="match status" value="1"/>
</dbReference>
<accession>L8H1K7</accession>
<proteinExistence type="predicted"/>
<reference evidence="1 2" key="1">
    <citation type="journal article" date="2013" name="Genome Biol.">
        <title>Genome of Acanthamoeba castellanii highlights extensive lateral gene transfer and early evolution of tyrosine kinase signaling.</title>
        <authorList>
            <person name="Clarke M."/>
            <person name="Lohan A.J."/>
            <person name="Liu B."/>
            <person name="Lagkouvardos I."/>
            <person name="Roy S."/>
            <person name="Zafar N."/>
            <person name="Bertelli C."/>
            <person name="Schilde C."/>
            <person name="Kianianmomeni A."/>
            <person name="Burglin T.R."/>
            <person name="Frech C."/>
            <person name="Turcotte B."/>
            <person name="Kopec K.O."/>
            <person name="Synnott J.M."/>
            <person name="Choo C."/>
            <person name="Paponov I."/>
            <person name="Finkler A."/>
            <person name="Soon Heng Tan C."/>
            <person name="Hutchins A.P."/>
            <person name="Weinmeier T."/>
            <person name="Rattei T."/>
            <person name="Chu J.S."/>
            <person name="Gimenez G."/>
            <person name="Irimia M."/>
            <person name="Rigden D.J."/>
            <person name="Fitzpatrick D.A."/>
            <person name="Lorenzo-Morales J."/>
            <person name="Bateman A."/>
            <person name="Chiu C.H."/>
            <person name="Tang P."/>
            <person name="Hegemann P."/>
            <person name="Fromm H."/>
            <person name="Raoult D."/>
            <person name="Greub G."/>
            <person name="Miranda-Saavedra D."/>
            <person name="Chen N."/>
            <person name="Nash P."/>
            <person name="Ginger M.L."/>
            <person name="Horn M."/>
            <person name="Schaap P."/>
            <person name="Caler L."/>
            <person name="Loftus B."/>
        </authorList>
    </citation>
    <scope>NUCLEOTIDE SEQUENCE [LARGE SCALE GENOMIC DNA]</scope>
    <source>
        <strain evidence="1 2">Neff</strain>
    </source>
</reference>
<dbReference type="PANTHER" id="PTHR33524:SF1">
    <property type="entry name" value="SET DOMAIN-CONTAINING PROTEIN"/>
    <property type="match status" value="1"/>
</dbReference>
<dbReference type="PANTHER" id="PTHR33524">
    <property type="entry name" value="C5ORF35"/>
    <property type="match status" value="1"/>
</dbReference>
<evidence type="ECO:0000313" key="1">
    <source>
        <dbReference type="EMBL" id="ELR18638.1"/>
    </source>
</evidence>
<protein>
    <recommendedName>
        <fullName evidence="3">SET domain-containing protein</fullName>
    </recommendedName>
</protein>
<evidence type="ECO:0008006" key="3">
    <source>
        <dbReference type="Google" id="ProtNLM"/>
    </source>
</evidence>
<dbReference type="Proteomes" id="UP000011083">
    <property type="component" value="Unassembled WGS sequence"/>
</dbReference>
<dbReference type="RefSeq" id="XP_004340680.1">
    <property type="nucleotide sequence ID" value="XM_004340632.1"/>
</dbReference>